<evidence type="ECO:0000256" key="17">
    <source>
        <dbReference type="RuleBase" id="RU361199"/>
    </source>
</evidence>
<keyword evidence="5 18" id="KW-0812">Transmembrane</keyword>
<evidence type="ECO:0000256" key="10">
    <source>
        <dbReference type="ARBA" id="ARBA00022989"/>
    </source>
</evidence>
<keyword evidence="11" id="KW-0333">Golgi apparatus</keyword>
<evidence type="ECO:0000256" key="6">
    <source>
        <dbReference type="ARBA" id="ARBA00022723"/>
    </source>
</evidence>
<comment type="similarity">
    <text evidence="3 17">Belongs to the glycosyl hydrolase 38 family.</text>
</comment>
<keyword evidence="10 18" id="KW-1133">Transmembrane helix</keyword>
<dbReference type="SUPFAM" id="SSF88688">
    <property type="entry name" value="Families 57/38 glycoside transferase middle domain"/>
    <property type="match status" value="1"/>
</dbReference>
<feature type="transmembrane region" description="Helical" evidence="18">
    <location>
        <begin position="7"/>
        <end position="25"/>
    </location>
</feature>
<keyword evidence="21" id="KW-1185">Reference proteome</keyword>
<dbReference type="GO" id="GO:0006013">
    <property type="term" value="P:mannose metabolic process"/>
    <property type="evidence" value="ECO:0007669"/>
    <property type="project" value="InterPro"/>
</dbReference>
<dbReference type="SUPFAM" id="SSF74650">
    <property type="entry name" value="Galactose mutarotase-like"/>
    <property type="match status" value="1"/>
</dbReference>
<dbReference type="PANTHER" id="PTHR11607:SF3">
    <property type="entry name" value="LYSOSOMAL ALPHA-MANNOSIDASE"/>
    <property type="match status" value="1"/>
</dbReference>
<dbReference type="Gene3D" id="3.20.110.10">
    <property type="entry name" value="Glycoside hydrolase 38, N terminal domain"/>
    <property type="match status" value="1"/>
</dbReference>
<dbReference type="InterPro" id="IPR037094">
    <property type="entry name" value="Glyco_hydro_38_cen_sf"/>
</dbReference>
<protein>
    <recommendedName>
        <fullName evidence="17">Alpha-mannosidase</fullName>
        <ecNumber evidence="17">3.2.1.-</ecNumber>
    </recommendedName>
</protein>
<dbReference type="SMART" id="SM00872">
    <property type="entry name" value="Alpha-mann_mid"/>
    <property type="match status" value="1"/>
</dbReference>
<keyword evidence="13" id="KW-1015">Disulfide bond</keyword>
<dbReference type="EMBL" id="OU892292">
    <property type="protein sequence ID" value="CAG9763918.1"/>
    <property type="molecule type" value="Genomic_DNA"/>
</dbReference>
<sequence length="1094" mass="125236">MKLKRAVVIFGSIIVLLIIFTIYSAKDLPMSTKNAHAQELKDNQWLHFEDRIKQLESDLSQHHNAVAEIKVAMQNMLKPPTNNRTIITEIVYNNNCPFQINQKPFSNVQMLDLYKTLQFDNPDGGAWKQGWRIEVDEKDFNRQNKLKVFVVPHSHNDPGWIRTLDEYYTTQTKHILNNMLVKLPEDTRRKFIWAEISFFSMWWEDLDETGKDTVKRLIKNNQLEIVTGGWVMNDEANSHYISIIHQLTEGHEWLKKHLNYTPVSHWSIDPFGLSLTQPAILKAAGLQNMLIQRVHYSVKKALARERQLEFKWRQLWDNNGQSDIFCHMMPFYGYDVPHTCGPDPKICCQFDFKRLPGHGLHCPWKVPPVKITDDNVAERASLLLDQYRKKSMLYKTNIVLVPLGDDFRYDHATEWDVQYTNYQKLFDYMNSKLDLNVQAQFGTLTDYFEAVKKQKSLDKFPVLSGDFFTYADRDDHYWSGYYTSRPFYKRMDRVLIGYIRATEMIHSLSNLKLESLLSSARQALALFQHHDGITGTAKDHVVNDYGKRLLQAIHNCQHIIQLCVNNLLGDDVITHYNFEDVWHSHNSLPEKMQITIGLPDLPSKKIVIFNSLAFARHEVVSFNVNTPFVEVLDFQGKRLPCQVSPIFEYGSAMSQTKYELSFIANIPALATVTFTITAVYEEDKPKETTFAKVKIYNRYGDAPGPKGFKAEIFESPSEFSFQNARVAVSFNKMGLLKAVKTGTTTVPVHLDFAKYGVAQRQNDRSGAYLFLPDGDATELKVENAVVNTIEGPILSSVTVQLPYVLHKAVLYNTPGADGLGIEIQNEVDIEKTHNFELVMRLATNIENKDEFYTDVNGYQMVRRLRFKKLPLQANYYPMPAKAYIEDEHVRLSVTTGSPLGCSSLGSGKLEIMLDRRLGQDDNLGLGQGVLDNKPTKHLFRLLVEKRTSDCRVLSRDHPAGFPTLSAAVTSDTLLNPLIKLVKVQDEANSKREVYAPAFQLGVDLSIPTFKTNILINGSFRTGLVLHRQYLDTCFSDAVLAKQFPLSDGTVNLKHLFPDSKTLFKASLTFLKSEGRMEIGEDFQVCPMEFKAFYV</sequence>
<dbReference type="SUPFAM" id="SSF88713">
    <property type="entry name" value="Glycoside hydrolase/deacetylase"/>
    <property type="match status" value="1"/>
</dbReference>
<keyword evidence="14 17" id="KW-0326">Glycosidase</keyword>
<dbReference type="EC" id="3.2.1.-" evidence="17"/>
<evidence type="ECO:0000313" key="20">
    <source>
        <dbReference type="EMBL" id="CAG9763918.1"/>
    </source>
</evidence>
<dbReference type="InterPro" id="IPR011013">
    <property type="entry name" value="Gal_mutarotase_sf_dom"/>
</dbReference>
<dbReference type="Gene3D" id="2.70.98.30">
    <property type="entry name" value="Golgi alpha-mannosidase II, domain 4"/>
    <property type="match status" value="1"/>
</dbReference>
<comment type="pathway">
    <text evidence="2">Protein modification; protein glycosylation.</text>
</comment>
<evidence type="ECO:0000256" key="16">
    <source>
        <dbReference type="ARBA" id="ARBA00093232"/>
    </source>
</evidence>
<dbReference type="CDD" id="cd10809">
    <property type="entry name" value="GH38N_AMII_GMII_SfManIII_like"/>
    <property type="match status" value="1"/>
</dbReference>
<keyword evidence="6 17" id="KW-0479">Metal-binding</keyword>
<comment type="cofactor">
    <cofactor evidence="17">
        <name>Zn(2+)</name>
        <dbReference type="ChEBI" id="CHEBI:29105"/>
    </cofactor>
    <text evidence="17">Binds 1 zinc ion per subunit.</text>
</comment>
<dbReference type="Gene3D" id="2.60.40.1360">
    <property type="match status" value="1"/>
</dbReference>
<dbReference type="InterPro" id="IPR011682">
    <property type="entry name" value="Glyco_hydro_38_C"/>
</dbReference>
<reference evidence="20" key="1">
    <citation type="submission" date="2022-01" db="EMBL/GenBank/DDBJ databases">
        <authorList>
            <person name="King R."/>
        </authorList>
    </citation>
    <scope>NUCLEOTIDE SEQUENCE</scope>
</reference>
<keyword evidence="9" id="KW-0735">Signal-anchor</keyword>
<dbReference type="Proteomes" id="UP001152799">
    <property type="component" value="Chromosome 16"/>
</dbReference>
<comment type="subunit">
    <text evidence="4">Homodimer; disulfide-linked.</text>
</comment>
<dbReference type="FunFam" id="2.70.98.30:FF:000002">
    <property type="entry name" value="Alpha-mannosidase"/>
    <property type="match status" value="1"/>
</dbReference>
<dbReference type="PANTHER" id="PTHR11607">
    <property type="entry name" value="ALPHA-MANNOSIDASE"/>
    <property type="match status" value="1"/>
</dbReference>
<evidence type="ECO:0000256" key="2">
    <source>
        <dbReference type="ARBA" id="ARBA00004922"/>
    </source>
</evidence>
<evidence type="ECO:0000256" key="18">
    <source>
        <dbReference type="SAM" id="Phobius"/>
    </source>
</evidence>
<comment type="subcellular location">
    <subcellularLocation>
        <location evidence="1">Golgi apparatus membrane</location>
        <topology evidence="1">Single-pass type II membrane protein</topology>
    </subcellularLocation>
</comment>
<accession>A0A9N9MFQ7</accession>
<evidence type="ECO:0000313" key="21">
    <source>
        <dbReference type="Proteomes" id="UP001152799"/>
    </source>
</evidence>
<evidence type="ECO:0000256" key="4">
    <source>
        <dbReference type="ARBA" id="ARBA00011748"/>
    </source>
</evidence>
<dbReference type="Gene3D" id="1.20.1270.50">
    <property type="entry name" value="Glycoside hydrolase family 38, central domain"/>
    <property type="match status" value="1"/>
</dbReference>
<dbReference type="GO" id="GO:0006491">
    <property type="term" value="P:N-glycan processing"/>
    <property type="evidence" value="ECO:0007669"/>
    <property type="project" value="TreeGrafter"/>
</dbReference>
<name>A0A9N9MFQ7_9CUCU</name>
<keyword evidence="7 17" id="KW-0378">Hydrolase</keyword>
<proteinExistence type="inferred from homology"/>
<keyword evidence="8 17" id="KW-0862">Zinc</keyword>
<evidence type="ECO:0000256" key="12">
    <source>
        <dbReference type="ARBA" id="ARBA00023136"/>
    </source>
</evidence>
<dbReference type="Gene3D" id="2.60.40.1180">
    <property type="entry name" value="Golgi alpha-mannosidase II"/>
    <property type="match status" value="1"/>
</dbReference>
<evidence type="ECO:0000256" key="8">
    <source>
        <dbReference type="ARBA" id="ARBA00022833"/>
    </source>
</evidence>
<dbReference type="FunFam" id="2.60.40.1180:FF:000019">
    <property type="entry name" value="Alpha-mannosidase 2"/>
    <property type="match status" value="1"/>
</dbReference>
<evidence type="ECO:0000256" key="13">
    <source>
        <dbReference type="ARBA" id="ARBA00023157"/>
    </source>
</evidence>
<evidence type="ECO:0000256" key="14">
    <source>
        <dbReference type="ARBA" id="ARBA00023295"/>
    </source>
</evidence>
<dbReference type="InterPro" id="IPR028995">
    <property type="entry name" value="Glyco_hydro_57/38_cen_sf"/>
</dbReference>
<dbReference type="InterPro" id="IPR050843">
    <property type="entry name" value="Glycosyl_Hydrlase_38"/>
</dbReference>
<evidence type="ECO:0000256" key="11">
    <source>
        <dbReference type="ARBA" id="ARBA00023034"/>
    </source>
</evidence>
<dbReference type="InterPro" id="IPR015341">
    <property type="entry name" value="Glyco_hydro_38_cen"/>
</dbReference>
<evidence type="ECO:0000259" key="19">
    <source>
        <dbReference type="SMART" id="SM00872"/>
    </source>
</evidence>
<dbReference type="GO" id="GO:0004572">
    <property type="term" value="F:mannosyl-oligosaccharide 1,3-1,6-alpha-mannosidase activity"/>
    <property type="evidence" value="ECO:0007669"/>
    <property type="project" value="UniProtKB-EC"/>
</dbReference>
<dbReference type="FunFam" id="3.20.110.10:FF:000003">
    <property type="entry name" value="Alpha-mannosidase"/>
    <property type="match status" value="1"/>
</dbReference>
<evidence type="ECO:0000256" key="15">
    <source>
        <dbReference type="ARBA" id="ARBA00059516"/>
    </source>
</evidence>
<comment type="catalytic activity">
    <reaction evidence="16">
        <text>N(4)-{beta-D-GlcNAc-(1-&gt;2)-alpha-D-Man-(1-&gt;3)-[alpha-D-Man-(1-&gt;3)-[alpha-D-Man-(1-&gt;6)]-alpha-D-Man-(1-&gt;6)]-beta-D-Man-(1-&gt;4)-beta-D-GlcNAc-(1-&gt;4)-beta-D-GlcNAc}-L-asparaginyl-[protein] + 2 H2O = 2 alpha-D-mannopyranose + an N(4)-{beta-D-GlcNAc-(1-&gt;2)-alpha-D-Man-(1-&gt;3)-[alpha-D-Man-(1-&gt;6)]-beta-D-Man-(1-&gt;4)-beta-D-GlcNAc-(1-&gt;4)-beta-D-GlcNAc}-L-asparaginyl-[protein]</text>
        <dbReference type="Rhea" id="RHEA:56052"/>
        <dbReference type="Rhea" id="RHEA-COMP:14368"/>
        <dbReference type="Rhea" id="RHEA-COMP:14369"/>
        <dbReference type="ChEBI" id="CHEBI:15377"/>
        <dbReference type="ChEBI" id="CHEBI:28729"/>
        <dbReference type="ChEBI" id="CHEBI:60615"/>
        <dbReference type="ChEBI" id="CHEBI:60625"/>
        <dbReference type="EC" id="3.2.1.114"/>
    </reaction>
</comment>
<dbReference type="InterPro" id="IPR000602">
    <property type="entry name" value="Glyco_hydro_38_N"/>
</dbReference>
<dbReference type="InterPro" id="IPR011330">
    <property type="entry name" value="Glyco_hydro/deAcase_b/a-brl"/>
</dbReference>
<dbReference type="GO" id="GO:0000139">
    <property type="term" value="C:Golgi membrane"/>
    <property type="evidence" value="ECO:0007669"/>
    <property type="project" value="UniProtKB-SubCell"/>
</dbReference>
<organism evidence="20 21">
    <name type="scientific">Ceutorhynchus assimilis</name>
    <name type="common">cabbage seed weevil</name>
    <dbReference type="NCBI Taxonomy" id="467358"/>
    <lineage>
        <taxon>Eukaryota</taxon>
        <taxon>Metazoa</taxon>
        <taxon>Ecdysozoa</taxon>
        <taxon>Arthropoda</taxon>
        <taxon>Hexapoda</taxon>
        <taxon>Insecta</taxon>
        <taxon>Pterygota</taxon>
        <taxon>Neoptera</taxon>
        <taxon>Endopterygota</taxon>
        <taxon>Coleoptera</taxon>
        <taxon>Polyphaga</taxon>
        <taxon>Cucujiformia</taxon>
        <taxon>Curculionidae</taxon>
        <taxon>Ceutorhynchinae</taxon>
        <taxon>Ceutorhynchus</taxon>
    </lineage>
</organism>
<evidence type="ECO:0000256" key="9">
    <source>
        <dbReference type="ARBA" id="ARBA00022968"/>
    </source>
</evidence>
<dbReference type="FunFam" id="1.20.1270.50:FF:000001">
    <property type="entry name" value="Alpha-mannosidase"/>
    <property type="match status" value="1"/>
</dbReference>
<comment type="function">
    <text evidence="15">Catalyzes the first committed step in the biosynthesis of complex N-glycans. It controls conversion of high mannose to complex N-glycans; the final hydrolytic step in the N-glycan maturation pathway.</text>
</comment>
<dbReference type="InterPro" id="IPR013780">
    <property type="entry name" value="Glyco_hydro_b"/>
</dbReference>
<dbReference type="Pfam" id="PF01074">
    <property type="entry name" value="Glyco_hydro_38N"/>
    <property type="match status" value="1"/>
</dbReference>
<keyword evidence="12 18" id="KW-0472">Membrane</keyword>
<dbReference type="GO" id="GO:0046872">
    <property type="term" value="F:metal ion binding"/>
    <property type="evidence" value="ECO:0007669"/>
    <property type="project" value="UniProtKB-KW"/>
</dbReference>
<feature type="domain" description="Glycoside hydrolase family 38 central" evidence="19">
    <location>
        <begin position="476"/>
        <end position="549"/>
    </location>
</feature>
<evidence type="ECO:0000256" key="3">
    <source>
        <dbReference type="ARBA" id="ARBA00009792"/>
    </source>
</evidence>
<dbReference type="GO" id="GO:0030246">
    <property type="term" value="F:carbohydrate binding"/>
    <property type="evidence" value="ECO:0007669"/>
    <property type="project" value="InterPro"/>
</dbReference>
<gene>
    <name evidence="20" type="ORF">CEUTPL_LOCUS4567</name>
</gene>
<dbReference type="OrthoDB" id="10261055at2759"/>
<evidence type="ECO:0000256" key="5">
    <source>
        <dbReference type="ARBA" id="ARBA00022692"/>
    </source>
</evidence>
<evidence type="ECO:0000256" key="1">
    <source>
        <dbReference type="ARBA" id="ARBA00004323"/>
    </source>
</evidence>
<dbReference type="Pfam" id="PF07748">
    <property type="entry name" value="Glyco_hydro_38C"/>
    <property type="match status" value="1"/>
</dbReference>
<dbReference type="Pfam" id="PF09261">
    <property type="entry name" value="Alpha-mann_mid"/>
    <property type="match status" value="1"/>
</dbReference>
<dbReference type="AlphaFoldDB" id="A0A9N9MFQ7"/>
<evidence type="ECO:0000256" key="7">
    <source>
        <dbReference type="ARBA" id="ARBA00022801"/>
    </source>
</evidence>
<dbReference type="InterPro" id="IPR027291">
    <property type="entry name" value="Glyco_hydro_38_N_sf"/>
</dbReference>